<gene>
    <name evidence="1" type="ORF">QV05_10085</name>
</gene>
<dbReference type="AlphaFoldDB" id="A0AB36DU66"/>
<comment type="caution">
    <text evidence="1">The sequence shown here is derived from an EMBL/GenBank/DDBJ whole genome shotgun (WGS) entry which is preliminary data.</text>
</comment>
<evidence type="ECO:0000313" key="1">
    <source>
        <dbReference type="EMBL" id="OBW99177.1"/>
    </source>
</evidence>
<dbReference type="Proteomes" id="UP000092594">
    <property type="component" value="Unassembled WGS sequence"/>
</dbReference>
<sequence length="105" mass="11166">MYGLTGGFQAIDGKMLGKYQVGSWQDIIVESFAGTHDMLGGQIWGLYDAAGNTTRGRGLDNSPNKNDEKISSITAITAIPVSAPFAMADLMSSDFVEVLYKLGGN</sequence>
<name>A0AB36DU66_9PAST</name>
<proteinExistence type="predicted"/>
<reference evidence="1 2" key="1">
    <citation type="submission" date="2014-11" db="EMBL/GenBank/DDBJ databases">
        <title>Pan-genome of Gallibacterium spp.</title>
        <authorList>
            <person name="Kudirkiene E."/>
            <person name="Bojesen A.M."/>
        </authorList>
    </citation>
    <scope>NUCLEOTIDE SEQUENCE [LARGE SCALE GENOMIC DNA]</scope>
    <source>
        <strain evidence="1 2">Gerl. 2740/89</strain>
    </source>
</reference>
<protein>
    <submittedName>
        <fullName evidence="1">Uncharacterized protein</fullName>
    </submittedName>
</protein>
<keyword evidence="2" id="KW-1185">Reference proteome</keyword>
<organism evidence="1 2">
    <name type="scientific">Gallibacterium genomosp. 1</name>
    <dbReference type="NCBI Taxonomy" id="155515"/>
    <lineage>
        <taxon>Bacteria</taxon>
        <taxon>Pseudomonadati</taxon>
        <taxon>Pseudomonadota</taxon>
        <taxon>Gammaproteobacteria</taxon>
        <taxon>Pasteurellales</taxon>
        <taxon>Pasteurellaceae</taxon>
        <taxon>Gallibacterium</taxon>
    </lineage>
</organism>
<accession>A0AB36DU66</accession>
<dbReference type="RefSeq" id="WP_039166993.1">
    <property type="nucleotide sequence ID" value="NZ_JTJP01000026.1"/>
</dbReference>
<dbReference type="EMBL" id="JTJQ01000036">
    <property type="protein sequence ID" value="OBW99177.1"/>
    <property type="molecule type" value="Genomic_DNA"/>
</dbReference>
<evidence type="ECO:0000313" key="2">
    <source>
        <dbReference type="Proteomes" id="UP000092594"/>
    </source>
</evidence>